<dbReference type="GO" id="GO:0005524">
    <property type="term" value="F:ATP binding"/>
    <property type="evidence" value="ECO:0007669"/>
    <property type="project" value="UniProtKB-KW"/>
</dbReference>
<evidence type="ECO:0000256" key="9">
    <source>
        <dbReference type="ARBA" id="ARBA00049985"/>
    </source>
</evidence>
<keyword evidence="2" id="KW-0813">Transport</keyword>
<evidence type="ECO:0000256" key="1">
    <source>
        <dbReference type="ARBA" id="ARBA00004413"/>
    </source>
</evidence>
<protein>
    <submittedName>
        <fullName evidence="11">ATP-binding cassette domain-containing protein</fullName>
    </submittedName>
</protein>
<sequence>MKVIEVKDLAKTYYSPFGNIEAVKGISFEVEEGEIFGFLGPNGAGKSTTIMMLTTLLKPTRGTAKILGYDIVHQPNQVRQLIGYVSQDLTVDDTLTGWENMYLQGRFYHLPKEVIKERAEELLKLLKIYDRAKDKAETYSGGMRKKLDIAMGLIHRPKILFLDEPTLGLDVQTRQDIWEYVQKIRKENKMTIFLTTHYMEEADSLCDRIAIIDKGEIKALDTPKNLKNSIGGDLIFLTIEDNSTEKLERFIKRIKSLDPVKNVSSKDSKCNIVASNAESLIPVIFSIAFEIDINITSITMKKPSLDDVYLAYTGREFRDEDGSREDSMRMRRLLRRTR</sequence>
<evidence type="ECO:0000256" key="2">
    <source>
        <dbReference type="ARBA" id="ARBA00022448"/>
    </source>
</evidence>
<evidence type="ECO:0000256" key="4">
    <source>
        <dbReference type="ARBA" id="ARBA00022475"/>
    </source>
</evidence>
<keyword evidence="4" id="KW-1003">Cell membrane</keyword>
<reference evidence="11" key="1">
    <citation type="journal article" date="2020" name="mSystems">
        <title>Genome- and Community-Level Interaction Insights into Carbon Utilization and Element Cycling Functions of Hydrothermarchaeota in Hydrothermal Sediment.</title>
        <authorList>
            <person name="Zhou Z."/>
            <person name="Liu Y."/>
            <person name="Xu W."/>
            <person name="Pan J."/>
            <person name="Luo Z.H."/>
            <person name="Li M."/>
        </authorList>
    </citation>
    <scope>NUCLEOTIDE SEQUENCE [LARGE SCALE GENOMIC DNA]</scope>
    <source>
        <strain evidence="11">SpSt-81</strain>
    </source>
</reference>
<dbReference type="GO" id="GO:0016887">
    <property type="term" value="F:ATP hydrolysis activity"/>
    <property type="evidence" value="ECO:0007669"/>
    <property type="project" value="InterPro"/>
</dbReference>
<keyword evidence="6 11" id="KW-0067">ATP-binding</keyword>
<dbReference type="InterPro" id="IPR003439">
    <property type="entry name" value="ABC_transporter-like_ATP-bd"/>
</dbReference>
<keyword evidence="5" id="KW-0547">Nucleotide-binding</keyword>
<name>A0A7C3MQ42_DICTH</name>
<dbReference type="EMBL" id="DTIN01000044">
    <property type="protein sequence ID" value="HFX14372.1"/>
    <property type="molecule type" value="Genomic_DNA"/>
</dbReference>
<dbReference type="PROSITE" id="PS00211">
    <property type="entry name" value="ABC_TRANSPORTER_1"/>
    <property type="match status" value="1"/>
</dbReference>
<evidence type="ECO:0000256" key="7">
    <source>
        <dbReference type="ARBA" id="ARBA00022967"/>
    </source>
</evidence>
<dbReference type="Pfam" id="PF13732">
    <property type="entry name" value="DrrA1-3_C"/>
    <property type="match status" value="1"/>
</dbReference>
<evidence type="ECO:0000256" key="5">
    <source>
        <dbReference type="ARBA" id="ARBA00022741"/>
    </source>
</evidence>
<evidence type="ECO:0000259" key="10">
    <source>
        <dbReference type="PROSITE" id="PS50893"/>
    </source>
</evidence>
<dbReference type="GO" id="GO:0005886">
    <property type="term" value="C:plasma membrane"/>
    <property type="evidence" value="ECO:0007669"/>
    <property type="project" value="UniProtKB-SubCell"/>
</dbReference>
<organism evidence="11">
    <name type="scientific">Dictyoglomus thermophilum</name>
    <dbReference type="NCBI Taxonomy" id="14"/>
    <lineage>
        <taxon>Bacteria</taxon>
        <taxon>Pseudomonadati</taxon>
        <taxon>Dictyoglomota</taxon>
        <taxon>Dictyoglomia</taxon>
        <taxon>Dictyoglomales</taxon>
        <taxon>Dictyoglomaceae</taxon>
        <taxon>Dictyoglomus</taxon>
    </lineage>
</organism>
<comment type="caution">
    <text evidence="11">The sequence shown here is derived from an EMBL/GenBank/DDBJ whole genome shotgun (WGS) entry which is preliminary data.</text>
</comment>
<dbReference type="NCBIfam" id="TIGR01188">
    <property type="entry name" value="drrA"/>
    <property type="match status" value="1"/>
</dbReference>
<dbReference type="InterPro" id="IPR017871">
    <property type="entry name" value="ABC_transporter-like_CS"/>
</dbReference>
<dbReference type="PANTHER" id="PTHR43582">
    <property type="entry name" value="LINEARMYCIN RESISTANCE ATP-BINDING PROTEIN LNRL"/>
    <property type="match status" value="1"/>
</dbReference>
<dbReference type="InterPro" id="IPR003593">
    <property type="entry name" value="AAA+_ATPase"/>
</dbReference>
<keyword evidence="7" id="KW-1278">Translocase</keyword>
<dbReference type="Gene3D" id="3.40.50.300">
    <property type="entry name" value="P-loop containing nucleotide triphosphate hydrolases"/>
    <property type="match status" value="1"/>
</dbReference>
<dbReference type="SUPFAM" id="SSF52540">
    <property type="entry name" value="P-loop containing nucleoside triphosphate hydrolases"/>
    <property type="match status" value="1"/>
</dbReference>
<keyword evidence="3" id="KW-0536">Nodulation</keyword>
<dbReference type="PANTHER" id="PTHR43582:SF2">
    <property type="entry name" value="LINEARMYCIN RESISTANCE ATP-BINDING PROTEIN LNRL"/>
    <property type="match status" value="1"/>
</dbReference>
<dbReference type="PROSITE" id="PS50893">
    <property type="entry name" value="ABC_TRANSPORTER_2"/>
    <property type="match status" value="1"/>
</dbReference>
<dbReference type="GO" id="GO:1900753">
    <property type="term" value="P:doxorubicin transport"/>
    <property type="evidence" value="ECO:0007669"/>
    <property type="project" value="InterPro"/>
</dbReference>
<dbReference type="InterPro" id="IPR027417">
    <property type="entry name" value="P-loop_NTPase"/>
</dbReference>
<dbReference type="InterPro" id="IPR005894">
    <property type="entry name" value="DrrA"/>
</dbReference>
<evidence type="ECO:0000256" key="3">
    <source>
        <dbReference type="ARBA" id="ARBA00022458"/>
    </source>
</evidence>
<keyword evidence="8" id="KW-0472">Membrane</keyword>
<accession>A0A7C3MQ42</accession>
<dbReference type="GO" id="GO:0043215">
    <property type="term" value="P:daunorubicin transport"/>
    <property type="evidence" value="ECO:0007669"/>
    <property type="project" value="InterPro"/>
</dbReference>
<dbReference type="InterPro" id="IPR025302">
    <property type="entry name" value="DrrA1/2-like_C"/>
</dbReference>
<proteinExistence type="inferred from homology"/>
<dbReference type="FunFam" id="3.40.50.300:FF:000589">
    <property type="entry name" value="ABC transporter, ATP-binding subunit"/>
    <property type="match status" value="1"/>
</dbReference>
<dbReference type="Pfam" id="PF00005">
    <property type="entry name" value="ABC_tran"/>
    <property type="match status" value="1"/>
</dbReference>
<evidence type="ECO:0000256" key="8">
    <source>
        <dbReference type="ARBA" id="ARBA00023136"/>
    </source>
</evidence>
<evidence type="ECO:0000256" key="6">
    <source>
        <dbReference type="ARBA" id="ARBA00022840"/>
    </source>
</evidence>
<feature type="domain" description="ABC transporter" evidence="10">
    <location>
        <begin position="4"/>
        <end position="239"/>
    </location>
</feature>
<dbReference type="SMART" id="SM00382">
    <property type="entry name" value="AAA"/>
    <property type="match status" value="1"/>
</dbReference>
<evidence type="ECO:0000313" key="11">
    <source>
        <dbReference type="EMBL" id="HFX14372.1"/>
    </source>
</evidence>
<gene>
    <name evidence="11" type="ORF">ENW00_09585</name>
</gene>
<comment type="similarity">
    <text evidence="9">Belongs to the ABC transporter superfamily. Drug exporter-1 (DrugE1) (TC 3.A.1.105) family.</text>
</comment>
<dbReference type="AlphaFoldDB" id="A0A7C3MQ42"/>
<comment type="subcellular location">
    <subcellularLocation>
        <location evidence="1">Cell membrane</location>
        <topology evidence="1">Peripheral membrane protein</topology>
        <orientation evidence="1">Cytoplasmic side</orientation>
    </subcellularLocation>
</comment>